<evidence type="ECO:0000313" key="1">
    <source>
        <dbReference type="EMBL" id="KEQ01317.1"/>
    </source>
</evidence>
<reference evidence="1 2" key="1">
    <citation type="journal article" date="2014" name="PLoS Genet.">
        <title>Hidden diversity in honey bee gut symbionts detected by single-cell genomics.</title>
        <authorList>
            <person name="Engel P."/>
            <person name="Stepanauskas R."/>
            <person name="Moran N."/>
        </authorList>
    </citation>
    <scope>NUCLEOTIDE SEQUENCE [LARGE SCALE GENOMIC DNA]</scope>
    <source>
        <strain evidence="1 2">SCGC AB-598-J21</strain>
    </source>
</reference>
<sequence>MKSAPKTTLNADIFTLDQIPAAMDKMGWVVAAQLMRHWFNGKPAKPFTDKTKNLYVKGPAINIPPEHVNDSIVKMQWAMKFEPVQKAIKYLKKEWRSERGLEELQKRLIKNKGKLEKLNDVKMIDTYLYVNSTTIGKADYDPFGSYSFSGISGASGSGYSYYSYYGSGMAINDFMGAIGLSTLKIVPCGYQTVRGGKNVFITEKIGFYIKDTYDFLGTQFLGVWNKNEMLGAAKAKEYLNLFESKSWKRIYDLAMQNYAMVWNSDFRKWQEKKKTGIDFVVFSDVYWDDPLDEHREIKLDAK</sequence>
<proteinExistence type="predicted"/>
<gene>
    <name evidence="1" type="ORF">SASC598J21_008950</name>
</gene>
<dbReference type="Proteomes" id="UP000027644">
    <property type="component" value="Unassembled WGS sequence"/>
</dbReference>
<organism evidence="1 2">
    <name type="scientific">Snodgrassella alvi SCGC AB-598-J21</name>
    <dbReference type="NCBI Taxonomy" id="1385367"/>
    <lineage>
        <taxon>Bacteria</taxon>
        <taxon>Pseudomonadati</taxon>
        <taxon>Pseudomonadota</taxon>
        <taxon>Betaproteobacteria</taxon>
        <taxon>Neisseriales</taxon>
        <taxon>Neisseriaceae</taxon>
        <taxon>Snodgrassella</taxon>
    </lineage>
</organism>
<evidence type="ECO:0000313" key="2">
    <source>
        <dbReference type="Proteomes" id="UP000027644"/>
    </source>
</evidence>
<dbReference type="InterPro" id="IPR045646">
    <property type="entry name" value="DUF6402"/>
</dbReference>
<dbReference type="AlphaFoldDB" id="A0A074VBR7"/>
<protein>
    <submittedName>
        <fullName evidence="1">Uncharacterized protein</fullName>
    </submittedName>
</protein>
<dbReference type="EMBL" id="AVQL01000426">
    <property type="protein sequence ID" value="KEQ01317.1"/>
    <property type="molecule type" value="Genomic_DNA"/>
</dbReference>
<name>A0A074VBR7_9NEIS</name>
<accession>A0A074VBR7</accession>
<dbReference type="Pfam" id="PF19940">
    <property type="entry name" value="DUF6402"/>
    <property type="match status" value="1"/>
</dbReference>
<comment type="caution">
    <text evidence="1">The sequence shown here is derived from an EMBL/GenBank/DDBJ whole genome shotgun (WGS) entry which is preliminary data.</text>
</comment>